<evidence type="ECO:0000259" key="7">
    <source>
        <dbReference type="PROSITE" id="PS51296"/>
    </source>
</evidence>
<keyword evidence="6" id="KW-0472">Membrane</keyword>
<dbReference type="AlphaFoldDB" id="A0A1I6MTC6"/>
<sequence>MSEPLQGPSIEESPEQKAADHTRRTFLFKLAVGLNALVGTVLAVPLVGYLLGPAMKKSSSSGAWVTLGSAKDFPVGETKLVDFESPVRSLGDGETGKVACWVRRVSAEQFQVFAINCAHLGCPVRWFAQSKLFMCPCHGGAYYEDGSRASGPPERGLFEYKYKLDGDSLSIHAGDMPTLATQASCKDKPLIQIEPATAETRSKPWQA</sequence>
<gene>
    <name evidence="8" type="ORF">SAMN05421771_3589</name>
</gene>
<evidence type="ECO:0000256" key="1">
    <source>
        <dbReference type="ARBA" id="ARBA00022714"/>
    </source>
</evidence>
<evidence type="ECO:0000256" key="5">
    <source>
        <dbReference type="ARBA" id="ARBA00023157"/>
    </source>
</evidence>
<feature type="domain" description="Rieske" evidence="7">
    <location>
        <begin position="72"/>
        <end position="171"/>
    </location>
</feature>
<evidence type="ECO:0000256" key="6">
    <source>
        <dbReference type="SAM" id="Phobius"/>
    </source>
</evidence>
<dbReference type="CDD" id="cd03467">
    <property type="entry name" value="Rieske"/>
    <property type="match status" value="1"/>
</dbReference>
<dbReference type="SUPFAM" id="SSF50022">
    <property type="entry name" value="ISP domain"/>
    <property type="match status" value="1"/>
</dbReference>
<keyword evidence="3" id="KW-0408">Iron</keyword>
<keyword evidence="9" id="KW-1185">Reference proteome</keyword>
<dbReference type="RefSeq" id="WP_089841254.1">
    <property type="nucleotide sequence ID" value="NZ_FOZL01000001.1"/>
</dbReference>
<proteinExistence type="predicted"/>
<accession>A0A1I6MTC6</accession>
<keyword evidence="5" id="KW-1015">Disulfide bond</keyword>
<name>A0A1I6MTC6_9BACT</name>
<protein>
    <submittedName>
        <fullName evidence="8">Rieske Fe-S protein</fullName>
    </submittedName>
</protein>
<evidence type="ECO:0000256" key="4">
    <source>
        <dbReference type="ARBA" id="ARBA00023014"/>
    </source>
</evidence>
<organism evidence="8 9">
    <name type="scientific">Granulicella pectinivorans</name>
    <dbReference type="NCBI Taxonomy" id="474950"/>
    <lineage>
        <taxon>Bacteria</taxon>
        <taxon>Pseudomonadati</taxon>
        <taxon>Acidobacteriota</taxon>
        <taxon>Terriglobia</taxon>
        <taxon>Terriglobales</taxon>
        <taxon>Acidobacteriaceae</taxon>
        <taxon>Granulicella</taxon>
    </lineage>
</organism>
<dbReference type="EMBL" id="FOZL01000001">
    <property type="protein sequence ID" value="SFS18881.1"/>
    <property type="molecule type" value="Genomic_DNA"/>
</dbReference>
<reference evidence="8 9" key="1">
    <citation type="submission" date="2016-10" db="EMBL/GenBank/DDBJ databases">
        <authorList>
            <person name="de Groot N.N."/>
        </authorList>
    </citation>
    <scope>NUCLEOTIDE SEQUENCE [LARGE SCALE GENOMIC DNA]</scope>
    <source>
        <strain evidence="8 9">DSM 21001</strain>
    </source>
</reference>
<dbReference type="InterPro" id="IPR014349">
    <property type="entry name" value="Rieske_Fe-S_prot"/>
</dbReference>
<evidence type="ECO:0000313" key="8">
    <source>
        <dbReference type="EMBL" id="SFS18881.1"/>
    </source>
</evidence>
<dbReference type="PANTHER" id="PTHR10134">
    <property type="entry name" value="CYTOCHROME B-C1 COMPLEX SUBUNIT RIESKE, MITOCHONDRIAL"/>
    <property type="match status" value="1"/>
</dbReference>
<evidence type="ECO:0000256" key="3">
    <source>
        <dbReference type="ARBA" id="ARBA00023004"/>
    </source>
</evidence>
<keyword evidence="6" id="KW-1133">Transmembrane helix</keyword>
<dbReference type="OrthoDB" id="9802613at2"/>
<dbReference type="GO" id="GO:0046872">
    <property type="term" value="F:metal ion binding"/>
    <property type="evidence" value="ECO:0007669"/>
    <property type="project" value="UniProtKB-KW"/>
</dbReference>
<evidence type="ECO:0000256" key="2">
    <source>
        <dbReference type="ARBA" id="ARBA00022723"/>
    </source>
</evidence>
<dbReference type="Pfam" id="PF00355">
    <property type="entry name" value="Rieske"/>
    <property type="match status" value="1"/>
</dbReference>
<keyword evidence="1" id="KW-0001">2Fe-2S</keyword>
<keyword evidence="4" id="KW-0411">Iron-sulfur</keyword>
<dbReference type="InterPro" id="IPR036922">
    <property type="entry name" value="Rieske_2Fe-2S_sf"/>
</dbReference>
<dbReference type="PROSITE" id="PS51296">
    <property type="entry name" value="RIESKE"/>
    <property type="match status" value="1"/>
</dbReference>
<keyword evidence="2" id="KW-0479">Metal-binding</keyword>
<evidence type="ECO:0000313" key="9">
    <source>
        <dbReference type="Proteomes" id="UP000199024"/>
    </source>
</evidence>
<keyword evidence="6" id="KW-0812">Transmembrane</keyword>
<dbReference type="Proteomes" id="UP000199024">
    <property type="component" value="Unassembled WGS sequence"/>
</dbReference>
<dbReference type="STRING" id="474950.SAMN05421771_3589"/>
<dbReference type="Gene3D" id="2.102.10.10">
    <property type="entry name" value="Rieske [2Fe-2S] iron-sulphur domain"/>
    <property type="match status" value="1"/>
</dbReference>
<dbReference type="InterPro" id="IPR017941">
    <property type="entry name" value="Rieske_2Fe-2S"/>
</dbReference>
<dbReference type="GO" id="GO:0051537">
    <property type="term" value="F:2 iron, 2 sulfur cluster binding"/>
    <property type="evidence" value="ECO:0007669"/>
    <property type="project" value="UniProtKB-KW"/>
</dbReference>
<feature type="transmembrane region" description="Helical" evidence="6">
    <location>
        <begin position="26"/>
        <end position="51"/>
    </location>
</feature>